<organism evidence="3 4">
    <name type="scientific">Asanoa ferruginea</name>
    <dbReference type="NCBI Taxonomy" id="53367"/>
    <lineage>
        <taxon>Bacteria</taxon>
        <taxon>Bacillati</taxon>
        <taxon>Actinomycetota</taxon>
        <taxon>Actinomycetes</taxon>
        <taxon>Micromonosporales</taxon>
        <taxon>Micromonosporaceae</taxon>
        <taxon>Asanoa</taxon>
    </lineage>
</organism>
<dbReference type="Proteomes" id="UP000256913">
    <property type="component" value="Unassembled WGS sequence"/>
</dbReference>
<keyword evidence="2" id="KW-0472">Membrane</keyword>
<protein>
    <submittedName>
        <fullName evidence="3">Uncharacterized protein</fullName>
    </submittedName>
</protein>
<reference evidence="3 4" key="1">
    <citation type="submission" date="2018-08" db="EMBL/GenBank/DDBJ databases">
        <title>Sequencing the genomes of 1000 actinobacteria strains.</title>
        <authorList>
            <person name="Klenk H.-P."/>
        </authorList>
    </citation>
    <scope>NUCLEOTIDE SEQUENCE [LARGE SCALE GENOMIC DNA]</scope>
    <source>
        <strain evidence="3 4">DSM 44099</strain>
    </source>
</reference>
<evidence type="ECO:0000313" key="4">
    <source>
        <dbReference type="Proteomes" id="UP000256913"/>
    </source>
</evidence>
<gene>
    <name evidence="3" type="ORF">DFJ67_6929</name>
</gene>
<feature type="transmembrane region" description="Helical" evidence="2">
    <location>
        <begin position="20"/>
        <end position="44"/>
    </location>
</feature>
<dbReference type="AlphaFoldDB" id="A0A3D9ZUI8"/>
<keyword evidence="2" id="KW-1133">Transmembrane helix</keyword>
<dbReference type="EMBL" id="QUMQ01000001">
    <property type="protein sequence ID" value="REG00872.1"/>
    <property type="molecule type" value="Genomic_DNA"/>
</dbReference>
<feature type="compositionally biased region" description="Polar residues" evidence="1">
    <location>
        <begin position="162"/>
        <end position="171"/>
    </location>
</feature>
<dbReference type="RefSeq" id="WP_116072712.1">
    <property type="nucleotide sequence ID" value="NZ_BONB01000009.1"/>
</dbReference>
<comment type="caution">
    <text evidence="3">The sequence shown here is derived from an EMBL/GenBank/DDBJ whole genome shotgun (WGS) entry which is preliminary data.</text>
</comment>
<sequence>MIRLAVRLAFAGGREQLVRLVATAAGVGLGVHLLLVAAVTFPAFQAHEARAGWTDTAARNVRPAQDENATDPLWWRMRDDGFDGRDLLRVDVAPLGAHSPVPPGLDKLPGPGELAVSPALERLLAKVPATQLADRFPGRVVATVGQAALLGPDSLVVFVGSHPTSSPGNPVSSRSAASKARRAPRHLPGSAGS</sequence>
<proteinExistence type="predicted"/>
<name>A0A3D9ZUI8_9ACTN</name>
<evidence type="ECO:0000256" key="1">
    <source>
        <dbReference type="SAM" id="MobiDB-lite"/>
    </source>
</evidence>
<keyword evidence="2" id="KW-0812">Transmembrane</keyword>
<evidence type="ECO:0000313" key="3">
    <source>
        <dbReference type="EMBL" id="REG00872.1"/>
    </source>
</evidence>
<accession>A0A3D9ZUI8</accession>
<feature type="region of interest" description="Disordered" evidence="1">
    <location>
        <begin position="161"/>
        <end position="193"/>
    </location>
</feature>
<keyword evidence="4" id="KW-1185">Reference proteome</keyword>
<dbReference type="OrthoDB" id="4871813at2"/>
<evidence type="ECO:0000256" key="2">
    <source>
        <dbReference type="SAM" id="Phobius"/>
    </source>
</evidence>